<dbReference type="AlphaFoldDB" id="A0AAE1NDC6"/>
<dbReference type="EMBL" id="JAWZYT010006925">
    <property type="protein sequence ID" value="KAK4287322.1"/>
    <property type="molecule type" value="Genomic_DNA"/>
</dbReference>
<feature type="compositionally biased region" description="Polar residues" evidence="4">
    <location>
        <begin position="478"/>
        <end position="489"/>
    </location>
</feature>
<reference evidence="6" key="1">
    <citation type="submission" date="2023-11" db="EMBL/GenBank/DDBJ databases">
        <title>Genome assemblies of two species of porcelain crab, Petrolisthes cinctipes and Petrolisthes manimaculis (Anomura: Porcellanidae).</title>
        <authorList>
            <person name="Angst P."/>
        </authorList>
    </citation>
    <scope>NUCLEOTIDE SEQUENCE</scope>
    <source>
        <strain evidence="6">PB745_02</strain>
        <tissue evidence="6">Gill</tissue>
    </source>
</reference>
<dbReference type="GO" id="GO:0005886">
    <property type="term" value="C:plasma membrane"/>
    <property type="evidence" value="ECO:0007669"/>
    <property type="project" value="TreeGrafter"/>
</dbReference>
<keyword evidence="3" id="KW-0677">Repeat</keyword>
<dbReference type="Pfam" id="PF13855">
    <property type="entry name" value="LRR_8"/>
    <property type="match status" value="2"/>
</dbReference>
<feature type="compositionally biased region" description="Polar residues" evidence="4">
    <location>
        <begin position="11"/>
        <end position="35"/>
    </location>
</feature>
<dbReference type="InterPro" id="IPR003591">
    <property type="entry name" value="Leu-rich_rpt_typical-subtyp"/>
</dbReference>
<evidence type="ECO:0000256" key="4">
    <source>
        <dbReference type="SAM" id="MobiDB-lite"/>
    </source>
</evidence>
<evidence type="ECO:0000313" key="6">
    <source>
        <dbReference type="EMBL" id="KAK4287322.1"/>
    </source>
</evidence>
<dbReference type="InterPro" id="IPR050541">
    <property type="entry name" value="LRR_TM_domain-containing"/>
</dbReference>
<organism evidence="6 7">
    <name type="scientific">Petrolisthes manimaculis</name>
    <dbReference type="NCBI Taxonomy" id="1843537"/>
    <lineage>
        <taxon>Eukaryota</taxon>
        <taxon>Metazoa</taxon>
        <taxon>Ecdysozoa</taxon>
        <taxon>Arthropoda</taxon>
        <taxon>Crustacea</taxon>
        <taxon>Multicrustacea</taxon>
        <taxon>Malacostraca</taxon>
        <taxon>Eumalacostraca</taxon>
        <taxon>Eucarida</taxon>
        <taxon>Decapoda</taxon>
        <taxon>Pleocyemata</taxon>
        <taxon>Anomura</taxon>
        <taxon>Galatheoidea</taxon>
        <taxon>Porcellanidae</taxon>
        <taxon>Petrolisthes</taxon>
    </lineage>
</organism>
<keyword evidence="1" id="KW-0433">Leucine-rich repeat</keyword>
<dbReference type="SMART" id="SM00365">
    <property type="entry name" value="LRR_SD22"/>
    <property type="match status" value="2"/>
</dbReference>
<evidence type="ECO:0000313" key="7">
    <source>
        <dbReference type="Proteomes" id="UP001292094"/>
    </source>
</evidence>
<comment type="caution">
    <text evidence="6">The sequence shown here is derived from an EMBL/GenBank/DDBJ whole genome shotgun (WGS) entry which is preliminary data.</text>
</comment>
<dbReference type="PANTHER" id="PTHR24369:SF210">
    <property type="entry name" value="CHAOPTIN-RELATED"/>
    <property type="match status" value="1"/>
</dbReference>
<feature type="transmembrane region" description="Helical" evidence="5">
    <location>
        <begin position="392"/>
        <end position="418"/>
    </location>
</feature>
<evidence type="ECO:0000256" key="1">
    <source>
        <dbReference type="ARBA" id="ARBA00022614"/>
    </source>
</evidence>
<name>A0AAE1NDC6_9EUCA</name>
<feature type="compositionally biased region" description="Basic residues" evidence="4">
    <location>
        <begin position="36"/>
        <end position="45"/>
    </location>
</feature>
<evidence type="ECO:0000256" key="5">
    <source>
        <dbReference type="SAM" id="Phobius"/>
    </source>
</evidence>
<dbReference type="InterPro" id="IPR001611">
    <property type="entry name" value="Leu-rich_rpt"/>
</dbReference>
<keyword evidence="5" id="KW-1133">Transmembrane helix</keyword>
<feature type="compositionally biased region" description="Basic residues" evidence="4">
    <location>
        <begin position="72"/>
        <end position="87"/>
    </location>
</feature>
<protein>
    <submittedName>
        <fullName evidence="6">Uncharacterized protein</fullName>
    </submittedName>
</protein>
<evidence type="ECO:0000256" key="2">
    <source>
        <dbReference type="ARBA" id="ARBA00022729"/>
    </source>
</evidence>
<dbReference type="PROSITE" id="PS51450">
    <property type="entry name" value="LRR"/>
    <property type="match status" value="2"/>
</dbReference>
<feature type="region of interest" description="Disordered" evidence="4">
    <location>
        <begin position="448"/>
        <end position="515"/>
    </location>
</feature>
<dbReference type="Proteomes" id="UP001292094">
    <property type="component" value="Unassembled WGS sequence"/>
</dbReference>
<dbReference type="SUPFAM" id="SSF52058">
    <property type="entry name" value="L domain-like"/>
    <property type="match status" value="1"/>
</dbReference>
<proteinExistence type="predicted"/>
<dbReference type="SMART" id="SM00369">
    <property type="entry name" value="LRR_TYP"/>
    <property type="match status" value="5"/>
</dbReference>
<keyword evidence="7" id="KW-1185">Reference proteome</keyword>
<feature type="compositionally biased region" description="Polar residues" evidence="4">
    <location>
        <begin position="114"/>
        <end position="135"/>
    </location>
</feature>
<dbReference type="InterPro" id="IPR032675">
    <property type="entry name" value="LRR_dom_sf"/>
</dbReference>
<keyword evidence="5" id="KW-0472">Membrane</keyword>
<evidence type="ECO:0000256" key="3">
    <source>
        <dbReference type="ARBA" id="ARBA00022737"/>
    </source>
</evidence>
<feature type="region of interest" description="Disordered" evidence="4">
    <location>
        <begin position="1"/>
        <end position="89"/>
    </location>
</feature>
<sequence length="515" mass="57636">MGGDTIPLLSPQHTPTNDEPQTGCHQGGESDTSSPSHRRRKLRQKRFTDHAQRRRKLFAKFSLSSVFPPRSPARHSRHGGRRRKTLSRQHFFFPSLEPFQDCRRTHCHGRHQAQQKMQSSEPGSGGVASTPTQPHSRQETTEPWLTEACRYKTVPVDTQPLPPRGSKPRATYPSMDWSSCLAICGPWLTLKLCSQRSLHTLIISNNKVSRILSRAFLGLSKLTKLDLSDNYIETVENNAFGSLGKLKSLDLSNNRIKNLTVNTFMNYGASESLTFVPSHVLAAVKGLEELDLSINPLQELPAGPFNHLTHLKSLYISRCETSPNIDSDAFTNLDHLTSLVLSFNPKLTSLHHDVFNPLSELRHLVLRGNGPEVLQGRSLSELSEYDLECYNYVVVVASCAAAFMAIVLLMVAFGVVYYKNCRKMKAMELGGDQPPPAGLHEELAQRSKVLKSSTSVDEGTRVRPSRRPGSGRSLKTDYYSSLKSPNKATKNGYYRGPSAGKWRELRPQQPQQQQQ</sequence>
<feature type="region of interest" description="Disordered" evidence="4">
    <location>
        <begin position="106"/>
        <end position="142"/>
    </location>
</feature>
<keyword evidence="2" id="KW-0732">Signal</keyword>
<dbReference type="Gene3D" id="3.80.10.10">
    <property type="entry name" value="Ribonuclease Inhibitor"/>
    <property type="match status" value="2"/>
</dbReference>
<accession>A0AAE1NDC6</accession>
<keyword evidence="5" id="KW-0812">Transmembrane</keyword>
<dbReference type="PANTHER" id="PTHR24369">
    <property type="entry name" value="ANTIGEN BSP, PUTATIVE-RELATED"/>
    <property type="match status" value="1"/>
</dbReference>
<gene>
    <name evidence="6" type="ORF">Pmani_039601</name>
</gene>